<evidence type="ECO:0000313" key="5">
    <source>
        <dbReference type="EMBL" id="ERL55885.1"/>
    </source>
</evidence>
<evidence type="ECO:0000256" key="1">
    <source>
        <dbReference type="ARBA" id="ARBA00022737"/>
    </source>
</evidence>
<accession>U4T4P7</accession>
<dbReference type="NCBIfam" id="NF012211">
    <property type="entry name" value="tand_rpt_95"/>
    <property type="match status" value="10"/>
</dbReference>
<dbReference type="InterPro" id="IPR006530">
    <property type="entry name" value="YD"/>
</dbReference>
<dbReference type="PATRIC" id="fig|1354303.4.peg.1210"/>
<dbReference type="EMBL" id="AUSW01000018">
    <property type="protein sequence ID" value="ERL55885.1"/>
    <property type="molecule type" value="Genomic_DNA"/>
</dbReference>
<dbReference type="Gene3D" id="2.60.40.10">
    <property type="entry name" value="Immunoglobulins"/>
    <property type="match status" value="2"/>
</dbReference>
<dbReference type="eggNOG" id="COG3291">
    <property type="taxonomic scope" value="Bacteria"/>
</dbReference>
<dbReference type="eggNOG" id="COG4932">
    <property type="taxonomic scope" value="Bacteria"/>
</dbReference>
<name>U4T4P7_9GAMM</name>
<dbReference type="GO" id="GO:0005509">
    <property type="term" value="F:calcium ion binding"/>
    <property type="evidence" value="ECO:0007669"/>
    <property type="project" value="InterPro"/>
</dbReference>
<dbReference type="Pfam" id="PF05593">
    <property type="entry name" value="RHS_repeat"/>
    <property type="match status" value="2"/>
</dbReference>
<feature type="domain" description="Teneurin-like YD-shell" evidence="4">
    <location>
        <begin position="2962"/>
        <end position="3273"/>
    </location>
</feature>
<dbReference type="InterPro" id="IPR031325">
    <property type="entry name" value="RHS_repeat"/>
</dbReference>
<keyword evidence="1" id="KW-0677">Repeat</keyword>
<dbReference type="Gene3D" id="2.60.40.2810">
    <property type="match status" value="2"/>
</dbReference>
<dbReference type="InterPro" id="IPR035234">
    <property type="entry name" value="IgGFc-bd_N"/>
</dbReference>
<evidence type="ECO:0000259" key="4">
    <source>
        <dbReference type="Pfam" id="PF25023"/>
    </source>
</evidence>
<dbReference type="Pfam" id="PF17892">
    <property type="entry name" value="Cadherin_5"/>
    <property type="match status" value="1"/>
</dbReference>
<dbReference type="InterPro" id="IPR015919">
    <property type="entry name" value="Cadherin-like_sf"/>
</dbReference>
<dbReference type="Gene3D" id="2.180.10.10">
    <property type="entry name" value="RHS repeat-associated core"/>
    <property type="match status" value="3"/>
</dbReference>
<dbReference type="InterPro" id="IPR041690">
    <property type="entry name" value="Cadherin_5"/>
</dbReference>
<dbReference type="eggNOG" id="COG3209">
    <property type="taxonomic scope" value="Bacteria"/>
</dbReference>
<dbReference type="Pfam" id="PF17517">
    <property type="entry name" value="IgGFc_binding"/>
    <property type="match status" value="1"/>
</dbReference>
<feature type="domain" description="Teneurin-like YD-shell" evidence="4">
    <location>
        <begin position="2580"/>
        <end position="2721"/>
    </location>
</feature>
<organism evidence="5 6">
    <name type="scientific">Psychrobacter aquaticus CMS 56</name>
    <dbReference type="NCBI Taxonomy" id="1354303"/>
    <lineage>
        <taxon>Bacteria</taxon>
        <taxon>Pseudomonadati</taxon>
        <taxon>Pseudomonadota</taxon>
        <taxon>Gammaproteobacteria</taxon>
        <taxon>Moraxellales</taxon>
        <taxon>Moraxellaceae</taxon>
        <taxon>Psychrobacter</taxon>
    </lineage>
</organism>
<feature type="domain" description="Teneurin-like YD-shell" evidence="4">
    <location>
        <begin position="2262"/>
        <end position="2444"/>
    </location>
</feature>
<keyword evidence="6" id="KW-1185">Reference proteome</keyword>
<dbReference type="Proteomes" id="UP000016761">
    <property type="component" value="Unassembled WGS sequence"/>
</dbReference>
<dbReference type="Gene3D" id="2.60.40.3440">
    <property type="match status" value="5"/>
</dbReference>
<dbReference type="Pfam" id="PF17963">
    <property type="entry name" value="Big_9"/>
    <property type="match status" value="9"/>
</dbReference>
<gene>
    <name evidence="5" type="ORF">M917_1227</name>
</gene>
<proteinExistence type="predicted"/>
<sequence length="3375" mass="370911">MAISEDTLKDTAYNQVINLKLIDSTMDDRGFAWIMWDAYEPSKGIAHFSQEINKTDAYLEYRNPLDYEDTVPNVNDWLFDAYLNRPDNPSAINKFAVFNRNKTVVLPLWKQYVDKPAEHLKGMSAVYNKVNCFFGFDNCEERRIYQISGYAAFDVVGKQKVKVGKEWQYTIELRYKGLRHCFNREPTAEDQNLVTTEDTPLNISINATDPDDDDLLFNIVTSTQNGKIVPNNDGTFIYTPHENFHGNDQFLVSITDGLKTIENTIHIEVTPVNDAPQAKPQTLQILEDTNQEILLYGSDVDGDNLNFDIQNQPIHGTLEISNNKIFYTPNANFAGKDSFTYIVDDGELTDTAIITIDVLPVNDAPIAEPGSYEILEDNILELSLKGSDIDGDTLKFGITQTTQNGKLIILGNRITYVPNQNFHGQDQFEFIVSDGELNDTATINITVKPVNDSPEALPQTTTTDEDVAIDIILEGTDVDSNALDYSIQTQPTNGTVILVNNVATYTPNLDFNGDDQFIFKVSDGELNATAVVKVVVRPVDDDPIYEAMDYSKTTFKDTPLDIDVIGGNSSIDPDKNYEIKIVDNSTQGNAKVIDGIIQYIPNEGYLGKDRLTYQLISSDGISNTATINIGVVEVSNEGREFWLTFLPNYSKADALSLFVSSQTDAEVSIEIPLLNVEKKVTVSANSVTTVDLTEYYSELNVASKSTSKFGIYVSSEQLVSVYALNQLQHTTDAASIIPLQSLGSQYLHASYKESANSRDETLSVVATQDGTKIDITERSGGITQSTPPIKSESSITLKRGEVYYLSGSQLGGTSIISSAPVAVFSGNICTSIANGSACDHIYEQIASIDVWSKDIVTSPLASRKNGDTFRVYASTDNTKIYINQKYVTTLQTGGIYQAILTGGNRIQASQPIWVNQFSNSSGYDGVPSDPFMMGLASTANYLKSYTITTPLSGFGKHFVNIISPTDSISSFTLDGAPLTNEWQPIEGTQYQYTQVAVVAGIHTITANQPFGLSSYGFGSYDSYGYNGGFNFANKIPEADFVLQTDEDIQLPIVNLPTDAKITKMPMKGSLDNTKSGVIYTPNANFYGIDEIIYEYVNTSGKQAIGVILIDILPVDDAPTKETIATTTKEDTAINLVFNNLDLDDEKLSFTISDKGKAKSLTFLKSENGKETFKYVPADNYFGNDKVIFEIRDGQSTAQAIADITITPVNDAPTVTPFTVKTLGDAINFDISQDADSNARGNDIEDGSNLTYHLGSVQNGAATQNGNTVTFIPQAGFDGIAKVYYYAKDTEGLNGSAQAISINVERINDTPMAKPLSYTINEDTIANVKFVATDEELASLTYSIVRQPSHGILEGDGENWVYQPHPNYHGTDTFVYGASDGNSIGTAEVTVVVKSVNDAPTTENQTFTIDEDTPISITLKGEDADGDELVYQMTNLGSKGVLTGSLPQFIYTPKADIVGTDRLSYRIFDGTTYAYGTINITINPINDAPVPRDVSQTVSEDGTTTFYLSASDPEGNAISYALKTQPKHGIAEMISNNRVRYTPKANYFGEDNFEFTASDGELDGTGRITMTVSPTADRPVASESTEIVAKNRTSTLALMADDVDGDTLTYTIVTAPTHGTINENGALPSYTPEPDFEGKDSFVFRVSDGTYTDDATVSLTVTTLPSKPPVWQSVAPTEVEATQTYAYTLLAYDPDSTAITYALDGDIPEGMTLIGNALTWTPTINQVGSHEVRLIANDAESSNTVQIITIEVLEISVAPDITSQPIMQTYAGKVYRHEVVATDANTADVLTYRLSNAPKGMTIDAKMGEIIWQAPPEGVYKDIKIEVSDGRWMASQTYTLTVLKAVPLKVTLDAPDAIDVDTEFTVTVNLAGGGSDAVIELTNDNALITVDAFGKATLKSNTLGQHILRVKVTDGNEVSMATHYYIVKDASDTTAPTITFTDTADPLFITKPTDIIGSISDDTAVVWEVVLYDSYDALTGTGSIVWQNSGTGSVNGEIATINPTLMVNGAYTLITKVTDAGGNTTQNAKNIVIDGNMKLGELAFTLQDAQITMPSLDVSVERSYDSRTAYKSGDFGHGWNLGLQTIKMRESRPMHTGWQAYLKRQLIPNVGTICLKPINQMKEPVITVTLPNGDVETFKPQIGCNQGIYYDDQDLIAGGNSFSLSFEATGDTQSKFEVVDHSSLSYGDGRWTTGDRIIDENGNYDYPYLIPKRFKLTTLDGMQYEFSRSQFGGVIRLDKLTDPAGHTLTISETGITHSLGPQARFIRDASNRITRVTLPDNRYWQYMYDSRGDLVKVTDPANVQNLYVYDDNHRLLEITDKNGVLLTGYEYDDTGRLVAMLDAKGNRIAIEHQLDSNSQIITDARGFKTTYTYDDYGNVTKEADALGNIITRAYDTNYNKLSETDANGNTTIWTYDDKHNKLSETNALGQTATYVYDSRGQLLSETDHTGQVTSVNTYDSSGQLSSLKDVVGNTTAMGYDVTGLTSITDAMGNTTAYTYTGDDLTQVTDPVGTSRSYTYDANNRKIREVVNYTRYDSNKVNYTNSWSYDTKGRVVNETIAGLTTYKTYGDSDEVLTSRTGNDTTTYVYDANKQLTQTIYPDGSSQFSTYDAAGNVVTEKDAMGNITTHDYDALNRKFKTTLPNGGVITTRYDGVGNVISETDASGNTSTHEYDALGRKIVMTDSMGNIHRYIYNELGRLSQETDKLGRTTQYIYNVLGQRTNVIYADGSSTQTSYDVLGRKLTETNELGQTTQYSYDVSGRLIAVTDAMGNITAYTYDSLGNKTSQTDALGRVTKWTYDTYSRQYQHILPDGSYSIKGYDGKGRTTYVDDFNRKRQAYLYDVQDRIVQTSYSDGSSDIIDYNALGQRIKTTRSEAGSVQTTRYVYDNMGNLTQETKPSGEVLNYAYNNSGNKTVMTLVSNGNSTSTQYGYDSLNRLISTTDSTGITTYRYNAVGNKIGETKPNAIATQYRFNAKNQLTSMEHSKDNQVIARYAYMLDPMGKRTKLTEETLSDTPTTTTSVWQYDDLNRLISETVNGQITTHDYDAVSNRIKQTKEGQVTTYRYDNNDRLTQETGARTASYTYDKQGNTLAQNVNGQMTSYSYNVRNELVQTDDVNFGYDIDGIRNSKAKNGVTVDYITDKNRDYAQVILEKQNNTPVASYSYGDDLISQNVNGTTSYFGYDGLGSTKFLTNQAGQITDSYQYDAYGEITDKTGNTDNIYLYTGEQFDRSLNQYYLRARYYNQGVGRFTQMDSWQGKASNPTTLNKYLYANGAPILYTDPSGHFGLASFSVGSRVQGVLSSIALPSYAAVGSRILSTLIRPIVISANARAVAPPVLASLAHAVIYNMCINNESCKPPVPILFYGANHGELTQHIADA</sequence>
<dbReference type="RefSeq" id="WP_021813873.1">
    <property type="nucleotide sequence ID" value="NZ_AUSW01000018.1"/>
</dbReference>
<dbReference type="Pfam" id="PF25023">
    <property type="entry name" value="TEN_YD-shell"/>
    <property type="match status" value="3"/>
</dbReference>
<dbReference type="InterPro" id="IPR050708">
    <property type="entry name" value="T6SS_VgrG/RHS"/>
</dbReference>
<feature type="domain" description="IgGFc-binding protein N-terminal" evidence="2">
    <location>
        <begin position="733"/>
        <end position="1016"/>
    </location>
</feature>
<reference evidence="5 6" key="1">
    <citation type="journal article" date="2013" name="Genome Announc.">
        <title>Draft Genome Sequence of Psychrobacter aquaticus Strain CMS 56T, Isolated from a Cyanobacterial Mat Sample Collected from Water Bodies in the McMurdo Dry Valley Region of Antarctica.</title>
        <authorList>
            <person name="Reddy G.S."/>
            <person name="Ara S."/>
            <person name="Singh A."/>
            <person name="Kumar Pinnaka A."/>
            <person name="Shivaji S."/>
        </authorList>
    </citation>
    <scope>NUCLEOTIDE SEQUENCE [LARGE SCALE GENOMIC DNA]</scope>
    <source>
        <strain evidence="5 6">CMS 56</strain>
    </source>
</reference>
<dbReference type="InterPro" id="IPR022385">
    <property type="entry name" value="Rhs_assc_core"/>
</dbReference>
<dbReference type="eggNOG" id="COG2304">
    <property type="taxonomic scope" value="Bacteria"/>
</dbReference>
<dbReference type="SUPFAM" id="SSF49313">
    <property type="entry name" value="Cadherin-like"/>
    <property type="match status" value="2"/>
</dbReference>
<dbReference type="NCBIfam" id="TIGR03696">
    <property type="entry name" value="Rhs_assc_core"/>
    <property type="match status" value="1"/>
</dbReference>
<dbReference type="InterPro" id="IPR013783">
    <property type="entry name" value="Ig-like_fold"/>
</dbReference>
<evidence type="ECO:0000259" key="2">
    <source>
        <dbReference type="Pfam" id="PF17517"/>
    </source>
</evidence>
<comment type="caution">
    <text evidence="5">The sequence shown here is derived from an EMBL/GenBank/DDBJ whole genome shotgun (WGS) entry which is preliminary data.</text>
</comment>
<dbReference type="OrthoDB" id="5192166at2"/>
<dbReference type="GO" id="GO:0016020">
    <property type="term" value="C:membrane"/>
    <property type="evidence" value="ECO:0007669"/>
    <property type="project" value="InterPro"/>
</dbReference>
<dbReference type="PANTHER" id="PTHR32305:SF15">
    <property type="entry name" value="PROTEIN RHSA-RELATED"/>
    <property type="match status" value="1"/>
</dbReference>
<dbReference type="NCBIfam" id="TIGR01643">
    <property type="entry name" value="YD_repeat_2x"/>
    <property type="match status" value="12"/>
</dbReference>
<evidence type="ECO:0000259" key="3">
    <source>
        <dbReference type="Pfam" id="PF17892"/>
    </source>
</evidence>
<dbReference type="InterPro" id="IPR056823">
    <property type="entry name" value="TEN-like_YD-shell"/>
</dbReference>
<evidence type="ECO:0000313" key="6">
    <source>
        <dbReference type="Proteomes" id="UP000016761"/>
    </source>
</evidence>
<feature type="domain" description="Cadherin-like" evidence="3">
    <location>
        <begin position="183"/>
        <end position="270"/>
    </location>
</feature>
<dbReference type="PANTHER" id="PTHR32305">
    <property type="match status" value="1"/>
</dbReference>
<dbReference type="STRING" id="1354303.M917_1227"/>
<protein>
    <submittedName>
        <fullName evidence="5">Uncharacterized protein</fullName>
    </submittedName>
</protein>